<gene>
    <name evidence="2" type="ORF">CCHR01_02944</name>
</gene>
<feature type="compositionally biased region" description="Basic residues" evidence="1">
    <location>
        <begin position="48"/>
        <end position="58"/>
    </location>
</feature>
<organism evidence="2 3">
    <name type="scientific">Colletotrichum chrysophilum</name>
    <dbReference type="NCBI Taxonomy" id="1836956"/>
    <lineage>
        <taxon>Eukaryota</taxon>
        <taxon>Fungi</taxon>
        <taxon>Dikarya</taxon>
        <taxon>Ascomycota</taxon>
        <taxon>Pezizomycotina</taxon>
        <taxon>Sordariomycetes</taxon>
        <taxon>Hypocreomycetidae</taxon>
        <taxon>Glomerellales</taxon>
        <taxon>Glomerellaceae</taxon>
        <taxon>Colletotrichum</taxon>
        <taxon>Colletotrichum gloeosporioides species complex</taxon>
    </lineage>
</organism>
<sequence>MKVAACLAPHMTLPSHLASLAERDACTTWRRVNSAALQKSEIAASRCVTRRRRRRRPAQGRGDTVTWTEVPAQAPASPARAGPRFLSRPDHSPANDLQPKHREHQAEVGNDPVPKIIVM</sequence>
<reference evidence="2" key="1">
    <citation type="submission" date="2023-01" db="EMBL/GenBank/DDBJ databases">
        <title>Colletotrichum chrysophilum M932 genome sequence.</title>
        <authorList>
            <person name="Baroncelli R."/>
        </authorList>
    </citation>
    <scope>NUCLEOTIDE SEQUENCE</scope>
    <source>
        <strain evidence="2">M932</strain>
    </source>
</reference>
<dbReference type="Proteomes" id="UP001243330">
    <property type="component" value="Unassembled WGS sequence"/>
</dbReference>
<evidence type="ECO:0000313" key="2">
    <source>
        <dbReference type="EMBL" id="KAK1854428.1"/>
    </source>
</evidence>
<dbReference type="AlphaFoldDB" id="A0AAD9AUS9"/>
<comment type="caution">
    <text evidence="2">The sequence shown here is derived from an EMBL/GenBank/DDBJ whole genome shotgun (WGS) entry which is preliminary data.</text>
</comment>
<accession>A0AAD9AUS9</accession>
<keyword evidence="3" id="KW-1185">Reference proteome</keyword>
<evidence type="ECO:0000313" key="3">
    <source>
        <dbReference type="Proteomes" id="UP001243330"/>
    </source>
</evidence>
<protein>
    <submittedName>
        <fullName evidence="2">Uncharacterized protein</fullName>
    </submittedName>
</protein>
<dbReference type="EMBL" id="JAQOWY010000037">
    <property type="protein sequence ID" value="KAK1854428.1"/>
    <property type="molecule type" value="Genomic_DNA"/>
</dbReference>
<feature type="compositionally biased region" description="Basic and acidic residues" evidence="1">
    <location>
        <begin position="87"/>
        <end position="106"/>
    </location>
</feature>
<evidence type="ECO:0000256" key="1">
    <source>
        <dbReference type="SAM" id="MobiDB-lite"/>
    </source>
</evidence>
<proteinExistence type="predicted"/>
<feature type="region of interest" description="Disordered" evidence="1">
    <location>
        <begin position="46"/>
        <end position="119"/>
    </location>
</feature>
<name>A0AAD9AUS9_9PEZI</name>